<dbReference type="Gene3D" id="1.20.1280.290">
    <property type="match status" value="1"/>
</dbReference>
<evidence type="ECO:0008006" key="4">
    <source>
        <dbReference type="Google" id="ProtNLM"/>
    </source>
</evidence>
<feature type="transmembrane region" description="Helical" evidence="1">
    <location>
        <begin position="60"/>
        <end position="80"/>
    </location>
</feature>
<feature type="transmembrane region" description="Helical" evidence="1">
    <location>
        <begin position="6"/>
        <end position="23"/>
    </location>
</feature>
<comment type="caution">
    <text evidence="2">The sequence shown here is derived from an EMBL/GenBank/DDBJ whole genome shotgun (WGS) entry which is preliminary data.</text>
</comment>
<accession>A0ABW2J4J0</accession>
<keyword evidence="3" id="KW-1185">Reference proteome</keyword>
<keyword evidence="1" id="KW-0472">Membrane</keyword>
<keyword evidence="1" id="KW-1133">Transmembrane helix</keyword>
<proteinExistence type="predicted"/>
<protein>
    <recommendedName>
        <fullName evidence="4">PQ loop repeat protein</fullName>
    </recommendedName>
</protein>
<evidence type="ECO:0000313" key="2">
    <source>
        <dbReference type="EMBL" id="MFC7298266.1"/>
    </source>
</evidence>
<feature type="transmembrane region" description="Helical" evidence="1">
    <location>
        <begin position="35"/>
        <end position="54"/>
    </location>
</feature>
<keyword evidence="1" id="KW-0812">Transmembrane</keyword>
<gene>
    <name evidence="2" type="ORF">ACFQO0_07440</name>
</gene>
<evidence type="ECO:0000313" key="3">
    <source>
        <dbReference type="Proteomes" id="UP001596379"/>
    </source>
</evidence>
<organism evidence="2 3">
    <name type="scientific">Herminiimonas aquatilis</name>
    <dbReference type="NCBI Taxonomy" id="345342"/>
    <lineage>
        <taxon>Bacteria</taxon>
        <taxon>Pseudomonadati</taxon>
        <taxon>Pseudomonadota</taxon>
        <taxon>Betaproteobacteria</taxon>
        <taxon>Burkholderiales</taxon>
        <taxon>Oxalobacteraceae</taxon>
        <taxon>Herminiimonas</taxon>
    </lineage>
</organism>
<dbReference type="EMBL" id="JBHTCC010000001">
    <property type="protein sequence ID" value="MFC7298266.1"/>
    <property type="molecule type" value="Genomic_DNA"/>
</dbReference>
<dbReference type="Proteomes" id="UP001596379">
    <property type="component" value="Unassembled WGS sequence"/>
</dbReference>
<name>A0ABW2J4J0_9BURK</name>
<sequence>MMTEAIGWTSAFILLCTVSSQVWKQWRSKSSAGVSKWLFIGQISASLGFVIYSFALGNWVFALTNLLLLCTAVLGQCLYLRNRKTEKHAEQKTQAAYKKQRSA</sequence>
<dbReference type="RefSeq" id="WP_382233379.1">
    <property type="nucleotide sequence ID" value="NZ_JBHTCC010000001.1"/>
</dbReference>
<evidence type="ECO:0000256" key="1">
    <source>
        <dbReference type="SAM" id="Phobius"/>
    </source>
</evidence>
<reference evidence="3" key="1">
    <citation type="journal article" date="2019" name="Int. J. Syst. Evol. Microbiol.">
        <title>The Global Catalogue of Microorganisms (GCM) 10K type strain sequencing project: providing services to taxonomists for standard genome sequencing and annotation.</title>
        <authorList>
            <consortium name="The Broad Institute Genomics Platform"/>
            <consortium name="The Broad Institute Genome Sequencing Center for Infectious Disease"/>
            <person name="Wu L."/>
            <person name="Ma J."/>
        </authorList>
    </citation>
    <scope>NUCLEOTIDE SEQUENCE [LARGE SCALE GENOMIC DNA]</scope>
    <source>
        <strain evidence="3">CCUG 36956</strain>
    </source>
</reference>